<dbReference type="PROSITE" id="PS50172">
    <property type="entry name" value="BRCT"/>
    <property type="match status" value="1"/>
</dbReference>
<protein>
    <recommendedName>
        <fullName evidence="2">protein-serine/threonine phosphatase</fullName>
        <ecNumber evidence="2">3.1.3.16</ecNumber>
    </recommendedName>
</protein>
<dbReference type="InterPro" id="IPR036420">
    <property type="entry name" value="BRCT_dom_sf"/>
</dbReference>
<comment type="subcellular location">
    <subcellularLocation>
        <location evidence="1">Nucleus</location>
    </subcellularLocation>
</comment>
<evidence type="ECO:0000313" key="10">
    <source>
        <dbReference type="Proteomes" id="UP000249056"/>
    </source>
</evidence>
<evidence type="ECO:0000259" key="8">
    <source>
        <dbReference type="PROSITE" id="PS50172"/>
    </source>
</evidence>
<accession>A0A395IKK2</accession>
<dbReference type="PANTHER" id="PTHR23081:SF36">
    <property type="entry name" value="RNA POLYMERASE II SUBUNIT A C-TERMINAL DOMAIN PHOSPHATASE"/>
    <property type="match status" value="1"/>
</dbReference>
<feature type="region of interest" description="Disordered" evidence="7">
    <location>
        <begin position="92"/>
        <end position="198"/>
    </location>
</feature>
<dbReference type="SMART" id="SM00292">
    <property type="entry name" value="BRCT"/>
    <property type="match status" value="1"/>
</dbReference>
<evidence type="ECO:0000256" key="2">
    <source>
        <dbReference type="ARBA" id="ARBA00013081"/>
    </source>
</evidence>
<evidence type="ECO:0000256" key="6">
    <source>
        <dbReference type="ARBA" id="ARBA00048336"/>
    </source>
</evidence>
<comment type="catalytic activity">
    <reaction evidence="5">
        <text>O-phospho-L-seryl-[protein] + H2O = L-seryl-[protein] + phosphate</text>
        <dbReference type="Rhea" id="RHEA:20629"/>
        <dbReference type="Rhea" id="RHEA-COMP:9863"/>
        <dbReference type="Rhea" id="RHEA-COMP:11604"/>
        <dbReference type="ChEBI" id="CHEBI:15377"/>
        <dbReference type="ChEBI" id="CHEBI:29999"/>
        <dbReference type="ChEBI" id="CHEBI:43474"/>
        <dbReference type="ChEBI" id="CHEBI:83421"/>
        <dbReference type="EC" id="3.1.3.16"/>
    </reaction>
</comment>
<evidence type="ECO:0000256" key="5">
    <source>
        <dbReference type="ARBA" id="ARBA00047761"/>
    </source>
</evidence>
<comment type="catalytic activity">
    <reaction evidence="6">
        <text>O-phospho-L-threonyl-[protein] + H2O = L-threonyl-[protein] + phosphate</text>
        <dbReference type="Rhea" id="RHEA:47004"/>
        <dbReference type="Rhea" id="RHEA-COMP:11060"/>
        <dbReference type="Rhea" id="RHEA-COMP:11605"/>
        <dbReference type="ChEBI" id="CHEBI:15377"/>
        <dbReference type="ChEBI" id="CHEBI:30013"/>
        <dbReference type="ChEBI" id="CHEBI:43474"/>
        <dbReference type="ChEBI" id="CHEBI:61977"/>
        <dbReference type="EC" id="3.1.3.16"/>
    </reaction>
</comment>
<dbReference type="Pfam" id="PF00533">
    <property type="entry name" value="BRCT"/>
    <property type="match status" value="1"/>
</dbReference>
<feature type="compositionally biased region" description="Polar residues" evidence="7">
    <location>
        <begin position="148"/>
        <end position="171"/>
    </location>
</feature>
<dbReference type="EC" id="3.1.3.16" evidence="2"/>
<dbReference type="OrthoDB" id="10249888at2759"/>
<evidence type="ECO:0000313" key="9">
    <source>
        <dbReference type="EMBL" id="RAL60671.1"/>
    </source>
</evidence>
<reference evidence="9 10" key="1">
    <citation type="submission" date="2018-06" db="EMBL/GenBank/DDBJ databases">
        <title>Genome Sequence of the Brown Rot Fungal Pathogen Monilinia fructigena.</title>
        <authorList>
            <person name="Landi L."/>
            <person name="De Miccolis Angelini R.M."/>
            <person name="Pollastro S."/>
            <person name="Abate D."/>
            <person name="Faretra F."/>
            <person name="Romanazzi G."/>
        </authorList>
    </citation>
    <scope>NUCLEOTIDE SEQUENCE [LARGE SCALE GENOMIC DNA]</scope>
    <source>
        <strain evidence="9 10">Mfrg269</strain>
    </source>
</reference>
<dbReference type="InterPro" id="IPR001357">
    <property type="entry name" value="BRCT_dom"/>
</dbReference>
<name>A0A395IKK2_9HELO</name>
<dbReference type="Proteomes" id="UP000249056">
    <property type="component" value="Unassembled WGS sequence"/>
</dbReference>
<proteinExistence type="predicted"/>
<evidence type="ECO:0000256" key="1">
    <source>
        <dbReference type="ARBA" id="ARBA00004123"/>
    </source>
</evidence>
<dbReference type="InterPro" id="IPR039189">
    <property type="entry name" value="Fcp1"/>
</dbReference>
<dbReference type="PANTHER" id="PTHR23081">
    <property type="entry name" value="RNA POLYMERASE II CTD PHOSPHATASE"/>
    <property type="match status" value="1"/>
</dbReference>
<organism evidence="9 10">
    <name type="scientific">Monilinia fructigena</name>
    <dbReference type="NCBI Taxonomy" id="38457"/>
    <lineage>
        <taxon>Eukaryota</taxon>
        <taxon>Fungi</taxon>
        <taxon>Dikarya</taxon>
        <taxon>Ascomycota</taxon>
        <taxon>Pezizomycotina</taxon>
        <taxon>Leotiomycetes</taxon>
        <taxon>Helotiales</taxon>
        <taxon>Sclerotiniaceae</taxon>
        <taxon>Monilinia</taxon>
    </lineage>
</organism>
<keyword evidence="10" id="KW-1185">Reference proteome</keyword>
<sequence length="221" mass="24299">MPRLKSKVLDGCVIVMSGLVPLGVDLMRSEIAQQIESFGGKIHKKVSRRVTHVVASSQKTLTQQWLTQSISKWKKEDESEYLVDINPADRRRAEYDESGTESDASFTSNTSRASQTSSKRGHKRRLEDAATDEDDSDEESTMAKKQRIANSRTTGLKTVKTPTAASESSLLTPGITGDENEEADQLTAQEESDHSFEEDLEAEMEAAFEQELADEAAAAVG</sequence>
<dbReference type="Gene3D" id="3.40.50.10190">
    <property type="entry name" value="BRCT domain"/>
    <property type="match status" value="1"/>
</dbReference>
<keyword evidence="4" id="KW-0539">Nucleus</keyword>
<evidence type="ECO:0000256" key="7">
    <source>
        <dbReference type="SAM" id="MobiDB-lite"/>
    </source>
</evidence>
<dbReference type="AlphaFoldDB" id="A0A395IKK2"/>
<evidence type="ECO:0000256" key="4">
    <source>
        <dbReference type="ARBA" id="ARBA00023242"/>
    </source>
</evidence>
<dbReference type="EMBL" id="QKRW01000038">
    <property type="protein sequence ID" value="RAL60671.1"/>
    <property type="molecule type" value="Genomic_DNA"/>
</dbReference>
<keyword evidence="3" id="KW-0378">Hydrolase</keyword>
<dbReference type="SUPFAM" id="SSF52113">
    <property type="entry name" value="BRCT domain"/>
    <property type="match status" value="1"/>
</dbReference>
<feature type="domain" description="BRCT" evidence="8">
    <location>
        <begin position="4"/>
        <end position="83"/>
    </location>
</feature>
<dbReference type="GO" id="GO:0005634">
    <property type="term" value="C:nucleus"/>
    <property type="evidence" value="ECO:0007669"/>
    <property type="project" value="UniProtKB-SubCell"/>
</dbReference>
<gene>
    <name evidence="9" type="ORF">DID88_009989</name>
</gene>
<feature type="compositionally biased region" description="Acidic residues" evidence="7">
    <location>
        <begin position="129"/>
        <end position="140"/>
    </location>
</feature>
<comment type="caution">
    <text evidence="9">The sequence shown here is derived from an EMBL/GenBank/DDBJ whole genome shotgun (WGS) entry which is preliminary data.</text>
</comment>
<dbReference type="GO" id="GO:0008420">
    <property type="term" value="F:RNA polymerase II CTD heptapeptide repeat phosphatase activity"/>
    <property type="evidence" value="ECO:0007669"/>
    <property type="project" value="InterPro"/>
</dbReference>
<evidence type="ECO:0000256" key="3">
    <source>
        <dbReference type="ARBA" id="ARBA00022801"/>
    </source>
</evidence>
<feature type="compositionally biased region" description="Polar residues" evidence="7">
    <location>
        <begin position="101"/>
        <end position="118"/>
    </location>
</feature>